<keyword evidence="3" id="KW-0997">Cell inner membrane</keyword>
<dbReference type="PANTHER" id="PTHR30606">
    <property type="entry name" value="LIPID A BIOSYNTHESIS LAUROYL ACYLTRANSFERASE"/>
    <property type="match status" value="1"/>
</dbReference>
<name>L0E3S9_THIND</name>
<proteinExistence type="predicted"/>
<evidence type="ECO:0000313" key="8">
    <source>
        <dbReference type="Proteomes" id="UP000010809"/>
    </source>
</evidence>
<keyword evidence="8" id="KW-1185">Reference proteome</keyword>
<dbReference type="RefSeq" id="WP_015260424.1">
    <property type="nucleotide sequence ID" value="NC_019902.2"/>
</dbReference>
<dbReference type="GO" id="GO:0009247">
    <property type="term" value="P:glycolipid biosynthetic process"/>
    <property type="evidence" value="ECO:0007669"/>
    <property type="project" value="UniProtKB-ARBA"/>
</dbReference>
<protein>
    <submittedName>
        <fullName evidence="7">Lipid A biosynthesis lauroyl acyltransferase</fullName>
    </submittedName>
</protein>
<evidence type="ECO:0000256" key="2">
    <source>
        <dbReference type="ARBA" id="ARBA00022475"/>
    </source>
</evidence>
<evidence type="ECO:0000256" key="5">
    <source>
        <dbReference type="ARBA" id="ARBA00023136"/>
    </source>
</evidence>
<dbReference type="GO" id="GO:0016746">
    <property type="term" value="F:acyltransferase activity"/>
    <property type="evidence" value="ECO:0007669"/>
    <property type="project" value="UniProtKB-KW"/>
</dbReference>
<accession>L0E3S9</accession>
<keyword evidence="4" id="KW-0808">Transferase</keyword>
<dbReference type="PANTHER" id="PTHR30606:SF10">
    <property type="entry name" value="PHOSPHATIDYLINOSITOL MANNOSIDE ACYLTRANSFERASE"/>
    <property type="match status" value="1"/>
</dbReference>
<keyword evidence="2" id="KW-1003">Cell membrane</keyword>
<dbReference type="STRING" id="1255043.TVNIR_3703"/>
<sequence length="301" mass="33885">MTVRRGRRIRDRLLGLGLRLLAALPLRANHAFGGALGWIAWVLPTRMARVARINLELCFPEQTPAWRRRVGRRSMMEMGKALTEAPWLWRAGPERLRALSPFKTECDLSATRPPGQALFLVAPHLGSWEFAGLHAASYGPMTSLYSPLRQQEIDRWIREARASTGASLAPATREGLRQLQAARDRGEMIGLLPDQSPRRATGVYAPFFGHPALTMTLLPRLLRGRSDRVVFAFAERLPRGSGYRYREIEAGPEVADPEPQRAAAAINRLVEALVRQCPEQYNWAYKRLSPAPEGQPDPYHR</sequence>
<dbReference type="OrthoDB" id="9803456at2"/>
<dbReference type="EMBL" id="CP003989">
    <property type="protein sequence ID" value="AGA35331.1"/>
    <property type="molecule type" value="Genomic_DNA"/>
</dbReference>
<dbReference type="PATRIC" id="fig|1255043.3.peg.3737"/>
<dbReference type="Proteomes" id="UP000010809">
    <property type="component" value="Chromosome"/>
</dbReference>
<keyword evidence="6 7" id="KW-0012">Acyltransferase</keyword>
<dbReference type="GO" id="GO:0005886">
    <property type="term" value="C:plasma membrane"/>
    <property type="evidence" value="ECO:0007669"/>
    <property type="project" value="UniProtKB-SubCell"/>
</dbReference>
<dbReference type="CDD" id="cd07984">
    <property type="entry name" value="LPLAT_LABLAT-like"/>
    <property type="match status" value="1"/>
</dbReference>
<dbReference type="AlphaFoldDB" id="L0E3S9"/>
<evidence type="ECO:0000256" key="3">
    <source>
        <dbReference type="ARBA" id="ARBA00022519"/>
    </source>
</evidence>
<keyword evidence="5" id="KW-0472">Membrane</keyword>
<evidence type="ECO:0000256" key="4">
    <source>
        <dbReference type="ARBA" id="ARBA00022679"/>
    </source>
</evidence>
<evidence type="ECO:0000313" key="7">
    <source>
        <dbReference type="EMBL" id="AGA35331.1"/>
    </source>
</evidence>
<dbReference type="HOGENOM" id="CLU_049421_0_0_6"/>
<reference evidence="7" key="1">
    <citation type="submission" date="2015-12" db="EMBL/GenBank/DDBJ databases">
        <authorList>
            <person name="Tikhonova T.V."/>
            <person name="Pavlov A.R."/>
            <person name="Beletsky A.V."/>
            <person name="Mardanov A.V."/>
            <person name="Sorokin D.Y."/>
            <person name="Ravin N.V."/>
            <person name="Popov V.O."/>
        </authorList>
    </citation>
    <scope>NUCLEOTIDE SEQUENCE</scope>
    <source>
        <strain evidence="7">DSM 14787</strain>
    </source>
</reference>
<dbReference type="KEGG" id="tni:TVNIR_3703"/>
<dbReference type="PIRSF" id="PIRSF026649">
    <property type="entry name" value="MsbB"/>
    <property type="match status" value="1"/>
</dbReference>
<dbReference type="eggNOG" id="COG1560">
    <property type="taxonomic scope" value="Bacteria"/>
</dbReference>
<comment type="subcellular location">
    <subcellularLocation>
        <location evidence="1">Cell inner membrane</location>
    </subcellularLocation>
</comment>
<organism evidence="7 8">
    <name type="scientific">Thioalkalivibrio nitratireducens (strain DSM 14787 / UNIQEM 213 / ALEN2)</name>
    <dbReference type="NCBI Taxonomy" id="1255043"/>
    <lineage>
        <taxon>Bacteria</taxon>
        <taxon>Pseudomonadati</taxon>
        <taxon>Pseudomonadota</taxon>
        <taxon>Gammaproteobacteria</taxon>
        <taxon>Chromatiales</taxon>
        <taxon>Ectothiorhodospiraceae</taxon>
        <taxon>Thioalkalivibrio</taxon>
    </lineage>
</organism>
<dbReference type="InterPro" id="IPR004960">
    <property type="entry name" value="LipA_acyltrans"/>
</dbReference>
<gene>
    <name evidence="7" type="primary">lpxP [H]</name>
    <name evidence="7" type="ordered locus">TVNIR_3703</name>
</gene>
<evidence type="ECO:0000256" key="6">
    <source>
        <dbReference type="ARBA" id="ARBA00023315"/>
    </source>
</evidence>
<evidence type="ECO:0000256" key="1">
    <source>
        <dbReference type="ARBA" id="ARBA00004533"/>
    </source>
</evidence>
<dbReference type="Pfam" id="PF03279">
    <property type="entry name" value="Lip_A_acyltrans"/>
    <property type="match status" value="1"/>
</dbReference>